<dbReference type="GO" id="GO:0006508">
    <property type="term" value="P:proteolysis"/>
    <property type="evidence" value="ECO:0007669"/>
    <property type="project" value="UniProtKB-KW"/>
</dbReference>
<keyword evidence="2" id="KW-0175">Coiled coil</keyword>
<proteinExistence type="predicted"/>
<evidence type="ECO:0000256" key="1">
    <source>
        <dbReference type="ARBA" id="ARBA00004127"/>
    </source>
</evidence>
<evidence type="ECO:0000259" key="3">
    <source>
        <dbReference type="Pfam" id="PF05362"/>
    </source>
</evidence>
<dbReference type="SUPFAM" id="SSF54211">
    <property type="entry name" value="Ribosomal protein S5 domain 2-like"/>
    <property type="match status" value="1"/>
</dbReference>
<evidence type="ECO:0000256" key="2">
    <source>
        <dbReference type="SAM" id="Coils"/>
    </source>
</evidence>
<sequence length="629" mass="67971">MKTRRLILIPALLLLILIACVSCVSADPVSVSLPAVYMTPDGGEVGVLTNLTVWVTDGTGHVFVDTAPFTQVDMQGSARLASIIACDITGIDPDSCDFFYVMHTESPVIGGPSAGAATTVATVAALMNWTVDSGVVMTGMINPDESIGAVGGIPAKLNASVNNGAHTFLIPSGQGNVTVVERFIEPVGPFSRIVEKPMTINVTSLGEAQGVQVVEIEDIRDAIYRYTGHEIPRVLLTGEVQTKEYIDAMQPLAAALLEESRAQYNETVAIADPHPQFKKAFASQNQAIEDAQHDYNTGNYYASMSRSFNTMVNLRRIGWLSGYLAADNRHDQQEYISNLARSVEDEIADAEVDLEDAKSKNAILEGVGAAESRLTIAREKLKEAEQKENADEAIDLLAFAMERARSARWWATLSCIGSDATIPDDLLHGRAARYYSQSVSILAYADELVSETDGCKMLIRDAADDLSRARSELQTGYYAGAIYDSLHAMVQAGTAIELIGITDPDEKVNKSKRDAMSAIISARERGAEPILAVSAYEHANILAQSEIDRIVGYGYAKMVARTARSTYSENRTTVQGANISGSIEKIMQTRRGTANDTDQPEEMPDMSGYSGCGALAVVALVYLVRRRLT</sequence>
<dbReference type="InterPro" id="IPR014721">
    <property type="entry name" value="Ribsml_uS5_D2-typ_fold_subgr"/>
</dbReference>
<keyword evidence="5" id="KW-0378">Hydrolase</keyword>
<dbReference type="Gene3D" id="3.30.230.10">
    <property type="match status" value="1"/>
</dbReference>
<comment type="subcellular location">
    <subcellularLocation>
        <location evidence="1">Endomembrane system</location>
        <topology evidence="1">Multi-pass membrane protein</topology>
    </subcellularLocation>
</comment>
<dbReference type="GO" id="GO:0004176">
    <property type="term" value="F:ATP-dependent peptidase activity"/>
    <property type="evidence" value="ECO:0007669"/>
    <property type="project" value="InterPro"/>
</dbReference>
<evidence type="ECO:0000313" key="4">
    <source>
        <dbReference type="EMBL" id="QNO44422.1"/>
    </source>
</evidence>
<dbReference type="EMBL" id="MT631154">
    <property type="protein sequence ID" value="QNO45818.1"/>
    <property type="molecule type" value="Genomic_DNA"/>
</dbReference>
<dbReference type="InterPro" id="IPR020568">
    <property type="entry name" value="Ribosomal_Su5_D2-typ_SF"/>
</dbReference>
<feature type="domain" description="Lon proteolytic" evidence="3">
    <location>
        <begin position="110"/>
        <end position="172"/>
    </location>
</feature>
<accession>A0A7G9YCT4</accession>
<dbReference type="GO" id="GO:0004252">
    <property type="term" value="F:serine-type endopeptidase activity"/>
    <property type="evidence" value="ECO:0007669"/>
    <property type="project" value="UniProtKB-EC"/>
</dbReference>
<reference evidence="5" key="1">
    <citation type="submission" date="2020-06" db="EMBL/GenBank/DDBJ databases">
        <title>Unique genomic features of the anaerobic methanotrophic archaea.</title>
        <authorList>
            <person name="Chadwick G.L."/>
            <person name="Skennerton C.T."/>
            <person name="Laso-Perez R."/>
            <person name="Leu A.O."/>
            <person name="Speth D.R."/>
            <person name="Yu H."/>
            <person name="Morgan-Lang C."/>
            <person name="Hatzenpichler R."/>
            <person name="Goudeau D."/>
            <person name="Malmstrom R."/>
            <person name="Brazelton W.J."/>
            <person name="Woyke T."/>
            <person name="Hallam S.J."/>
            <person name="Tyson G.W."/>
            <person name="Wegener G."/>
            <person name="Boetius A."/>
            <person name="Orphan V."/>
        </authorList>
    </citation>
    <scope>NUCLEOTIDE SEQUENCE</scope>
</reference>
<organism evidence="5">
    <name type="scientific">Candidatus Methanogaster sp. ANME-2c ERB4</name>
    <dbReference type="NCBI Taxonomy" id="2759911"/>
    <lineage>
        <taxon>Archaea</taxon>
        <taxon>Methanobacteriati</taxon>
        <taxon>Methanobacteriota</taxon>
        <taxon>Stenosarchaea group</taxon>
        <taxon>Methanomicrobia</taxon>
        <taxon>Methanosarcinales</taxon>
        <taxon>ANME-2 cluster</taxon>
        <taxon>Candidatus Methanogasteraceae</taxon>
        <taxon>Candidatus Methanogaster</taxon>
    </lineage>
</organism>
<dbReference type="PROSITE" id="PS51257">
    <property type="entry name" value="PROKAR_LIPOPROTEIN"/>
    <property type="match status" value="1"/>
</dbReference>
<gene>
    <name evidence="5" type="primary">lon</name>
    <name evidence="5" type="ORF">OLDMCBNC_00024</name>
    <name evidence="4" type="ORF">POGJBKNB_00005</name>
</gene>
<name>A0A7G9YCT4_9EURY</name>
<dbReference type="EC" id="3.4.21.53" evidence="5"/>
<dbReference type="Pfam" id="PF05362">
    <property type="entry name" value="Lon_C"/>
    <property type="match status" value="1"/>
</dbReference>
<dbReference type="EMBL" id="MT630970">
    <property type="protein sequence ID" value="QNO44422.1"/>
    <property type="molecule type" value="Genomic_DNA"/>
</dbReference>
<dbReference type="GO" id="GO:0012505">
    <property type="term" value="C:endomembrane system"/>
    <property type="evidence" value="ECO:0007669"/>
    <property type="project" value="UniProtKB-SubCell"/>
</dbReference>
<dbReference type="AlphaFoldDB" id="A0A7G9YCT4"/>
<keyword evidence="5" id="KW-0645">Protease</keyword>
<evidence type="ECO:0000313" key="5">
    <source>
        <dbReference type="EMBL" id="QNO45818.1"/>
    </source>
</evidence>
<dbReference type="InterPro" id="IPR008269">
    <property type="entry name" value="Lon_proteolytic"/>
</dbReference>
<protein>
    <submittedName>
        <fullName evidence="5">Lon protease</fullName>
        <ecNumber evidence="5">3.4.21.53</ecNumber>
    </submittedName>
</protein>
<feature type="coiled-coil region" evidence="2">
    <location>
        <begin position="340"/>
        <end position="387"/>
    </location>
</feature>